<dbReference type="GeneID" id="66076072"/>
<name>A0A9P7S2D7_9AGAR</name>
<comment type="caution">
    <text evidence="1">The sequence shown here is derived from an EMBL/GenBank/DDBJ whole genome shotgun (WGS) entry which is preliminary data.</text>
</comment>
<dbReference type="Proteomes" id="UP001049176">
    <property type="component" value="Chromosome 4"/>
</dbReference>
<dbReference type="KEGG" id="more:E1B28_006996"/>
<keyword evidence="2" id="KW-1185">Reference proteome</keyword>
<proteinExistence type="predicted"/>
<dbReference type="OrthoDB" id="10533823at2759"/>
<accession>A0A9P7S2D7</accession>
<sequence>MPSLETCHIHYYATSPLPSVLIDMVRRSSISLKQIRLELLQEHSSSFRDSPLLLDILQAVPKLTRFELSLNTAFVDDIVSVLLSKFEDGSPDFLPLLDYFSLELSYVTLNTQVVERILEVVSARQRTFHPLAEFRFTRFDEFTQVKPERFVMEPELIERIRILDEGHVKVVIQDCVKP</sequence>
<dbReference type="EMBL" id="CM032184">
    <property type="protein sequence ID" value="KAG7093313.1"/>
    <property type="molecule type" value="Genomic_DNA"/>
</dbReference>
<evidence type="ECO:0000313" key="2">
    <source>
        <dbReference type="Proteomes" id="UP001049176"/>
    </source>
</evidence>
<reference evidence="1" key="1">
    <citation type="journal article" date="2021" name="Genome Biol. Evol.">
        <title>The assembled and annotated genome of the fairy-ring fungus Marasmius oreades.</title>
        <authorList>
            <person name="Hiltunen M."/>
            <person name="Ament-Velasquez S.L."/>
            <person name="Johannesson H."/>
        </authorList>
    </citation>
    <scope>NUCLEOTIDE SEQUENCE</scope>
    <source>
        <strain evidence="1">03SP1</strain>
    </source>
</reference>
<organism evidence="1 2">
    <name type="scientific">Marasmius oreades</name>
    <name type="common">fairy-ring Marasmius</name>
    <dbReference type="NCBI Taxonomy" id="181124"/>
    <lineage>
        <taxon>Eukaryota</taxon>
        <taxon>Fungi</taxon>
        <taxon>Dikarya</taxon>
        <taxon>Basidiomycota</taxon>
        <taxon>Agaricomycotina</taxon>
        <taxon>Agaricomycetes</taxon>
        <taxon>Agaricomycetidae</taxon>
        <taxon>Agaricales</taxon>
        <taxon>Marasmiineae</taxon>
        <taxon>Marasmiaceae</taxon>
        <taxon>Marasmius</taxon>
    </lineage>
</organism>
<dbReference type="AlphaFoldDB" id="A0A9P7S2D7"/>
<evidence type="ECO:0000313" key="1">
    <source>
        <dbReference type="EMBL" id="KAG7093313.1"/>
    </source>
</evidence>
<protein>
    <submittedName>
        <fullName evidence="1">Uncharacterized protein</fullName>
    </submittedName>
</protein>
<gene>
    <name evidence="1" type="ORF">E1B28_006996</name>
</gene>
<dbReference type="RefSeq" id="XP_043009783.1">
    <property type="nucleotide sequence ID" value="XM_043151703.1"/>
</dbReference>